<dbReference type="EMBL" id="KQ435774">
    <property type="protein sequence ID" value="KOX75109.1"/>
    <property type="molecule type" value="Genomic_DNA"/>
</dbReference>
<evidence type="ECO:0000313" key="1">
    <source>
        <dbReference type="EMBL" id="KOX75109.1"/>
    </source>
</evidence>
<dbReference type="AlphaFoldDB" id="A0A0M9A3H9"/>
<dbReference type="OrthoDB" id="7699561at2759"/>
<reference evidence="1 2" key="1">
    <citation type="submission" date="2015-07" db="EMBL/GenBank/DDBJ databases">
        <title>The genome of Melipona quadrifasciata.</title>
        <authorList>
            <person name="Pan H."/>
            <person name="Kapheim K."/>
        </authorList>
    </citation>
    <scope>NUCLEOTIDE SEQUENCE [LARGE SCALE GENOMIC DNA]</scope>
    <source>
        <strain evidence="1">0111107301</strain>
        <tissue evidence="1">Whole body</tissue>
    </source>
</reference>
<dbReference type="Proteomes" id="UP000053105">
    <property type="component" value="Unassembled WGS sequence"/>
</dbReference>
<gene>
    <name evidence="1" type="ORF">WN51_13416</name>
</gene>
<accession>A0A0M9A3H9</accession>
<dbReference type="Pfam" id="PF14924">
    <property type="entry name" value="MAP10_N"/>
    <property type="match status" value="1"/>
</dbReference>
<keyword evidence="2" id="KW-1185">Reference proteome</keyword>
<proteinExistence type="predicted"/>
<organism evidence="1 2">
    <name type="scientific">Melipona quadrifasciata</name>
    <dbReference type="NCBI Taxonomy" id="166423"/>
    <lineage>
        <taxon>Eukaryota</taxon>
        <taxon>Metazoa</taxon>
        <taxon>Ecdysozoa</taxon>
        <taxon>Arthropoda</taxon>
        <taxon>Hexapoda</taxon>
        <taxon>Insecta</taxon>
        <taxon>Pterygota</taxon>
        <taxon>Neoptera</taxon>
        <taxon>Endopterygota</taxon>
        <taxon>Hymenoptera</taxon>
        <taxon>Apocrita</taxon>
        <taxon>Aculeata</taxon>
        <taxon>Apoidea</taxon>
        <taxon>Anthophila</taxon>
        <taxon>Apidae</taxon>
        <taxon>Melipona</taxon>
    </lineage>
</organism>
<protein>
    <submittedName>
        <fullName evidence="1">Uncharacterized protein</fullName>
    </submittedName>
</protein>
<sequence length="330" mass="38473">IEQLYMPWTDVFDVALMKKTVIMFRMLDDEWTTLSPNRRDYRSYRGSNYENEQFHGGRSVLFSVPEAVLRERMSGVDLQLYVYKGVSKYFEMEPRRNFGFTLVRVDDLFNGVIKDLSERRELEGYFSAGLEREPISRSTRGTFTLLDEDLQKTDATIELYVRISYLGNCVITEIHSPLGIEKAFYVREETDDRYQYQFRQLTTMDLESFCWGSSTIIPPLHPDKLICRCKDRLEEETLTIVETQTRKCKTRKRDDFRSRLARVQKLLALMKEARKNRPNVVPFGETKKTVCPPSPPPTSPCVCPTVCPPVCVYTMPSVCPYRSTTVYCPQ</sequence>
<evidence type="ECO:0000313" key="2">
    <source>
        <dbReference type="Proteomes" id="UP000053105"/>
    </source>
</evidence>
<name>A0A0M9A3H9_9HYME</name>
<feature type="non-terminal residue" evidence="1">
    <location>
        <position position="1"/>
    </location>
</feature>